<dbReference type="Pfam" id="PF03659">
    <property type="entry name" value="Glyco_hydro_71"/>
    <property type="match status" value="2"/>
</dbReference>
<dbReference type="Gene3D" id="3.20.20.80">
    <property type="entry name" value="Glycosidases"/>
    <property type="match status" value="1"/>
</dbReference>
<keyword evidence="1" id="KW-0732">Signal</keyword>
<comment type="caution">
    <text evidence="2">The sequence shown here is derived from an EMBL/GenBank/DDBJ whole genome shotgun (WGS) entry which is preliminary data.</text>
</comment>
<name>A0A176VJC9_MARPO</name>
<sequence length="491" mass="53111">MKSPFVLAILSLALMLGQRASMATAQKMVFAHYLIYAPDSIDTYKREISLAQSKGIDAFALNTNVYRKNLFDNIYEAARQVGSSFKLFFSADIHVDGNGRLSPANIVSMLADYRTHPNQLFYNNKALFTSWLGNNNDYWSFYGYANSKAAWDDIFSQAGGKSLYFFIPFFPTDGSYYGVKGIVYDTFGSTVDGYFGWESSAWNYLGGNFDTPGTTPGDASSLTVSNDLGKTYMAAAAPWFFKNLGGTSGTICCVANSPSCNPAAGRDANSECPCHVKGNYQGPGLWVQHWGQIIANPPPLVEIVSWNDWIEGHYIAPGYSSGAAASSAYVDVAGFPHQAYLELGQHYIQWYKTGSEPIATKDSVYLFYYTMPKSTSIPGVCGILHADKLSDVLYGAVILSPGPSATVTLHSGGSTHTQTVTQGVSVIGMGFSTGTQSLTFTRGSTTFTLTGAKPIINSGMPNLLMANLLLQATASWMPRARCPDAEMSPGE</sequence>
<proteinExistence type="predicted"/>
<evidence type="ECO:0000313" key="3">
    <source>
        <dbReference type="Proteomes" id="UP000077202"/>
    </source>
</evidence>
<reference evidence="2" key="1">
    <citation type="submission" date="2016-03" db="EMBL/GenBank/DDBJ databases">
        <title>Mechanisms controlling the formation of the plant cell surface in tip-growing cells are functionally conserved among land plants.</title>
        <authorList>
            <person name="Honkanen S."/>
            <person name="Jones V.A."/>
            <person name="Morieri G."/>
            <person name="Champion C."/>
            <person name="Hetherington A.J."/>
            <person name="Kelly S."/>
            <person name="Saint-Marcoux D."/>
            <person name="Proust H."/>
            <person name="Prescott H."/>
            <person name="Dolan L."/>
        </authorList>
    </citation>
    <scope>NUCLEOTIDE SEQUENCE [LARGE SCALE GENOMIC DNA]</scope>
    <source>
        <tissue evidence="2">Whole gametophyte</tissue>
    </source>
</reference>
<gene>
    <name evidence="2" type="ORF">AXG93_948s1300</name>
</gene>
<dbReference type="InterPro" id="IPR005197">
    <property type="entry name" value="Glyco_hydro_71"/>
</dbReference>
<keyword evidence="3" id="KW-1185">Reference proteome</keyword>
<dbReference type="CDD" id="cd11577">
    <property type="entry name" value="GH71"/>
    <property type="match status" value="1"/>
</dbReference>
<evidence type="ECO:0000313" key="2">
    <source>
        <dbReference type="EMBL" id="OAE20523.1"/>
    </source>
</evidence>
<dbReference type="GO" id="GO:0051118">
    <property type="term" value="F:glucan endo-1,3-alpha-glucosidase activity"/>
    <property type="evidence" value="ECO:0007669"/>
    <property type="project" value="InterPro"/>
</dbReference>
<dbReference type="Proteomes" id="UP000077202">
    <property type="component" value="Unassembled WGS sequence"/>
</dbReference>
<evidence type="ECO:0000256" key="1">
    <source>
        <dbReference type="SAM" id="SignalP"/>
    </source>
</evidence>
<dbReference type="EMBL" id="LVLJ01003603">
    <property type="protein sequence ID" value="OAE20523.1"/>
    <property type="molecule type" value="Genomic_DNA"/>
</dbReference>
<feature type="chain" id="PRO_5008051888" description="Mutanase" evidence="1">
    <location>
        <begin position="26"/>
        <end position="491"/>
    </location>
</feature>
<evidence type="ECO:0008006" key="4">
    <source>
        <dbReference type="Google" id="ProtNLM"/>
    </source>
</evidence>
<protein>
    <recommendedName>
        <fullName evidence="4">Mutanase</fullName>
    </recommendedName>
</protein>
<organism evidence="2 3">
    <name type="scientific">Marchantia polymorpha subsp. ruderalis</name>
    <dbReference type="NCBI Taxonomy" id="1480154"/>
    <lineage>
        <taxon>Eukaryota</taxon>
        <taxon>Viridiplantae</taxon>
        <taxon>Streptophyta</taxon>
        <taxon>Embryophyta</taxon>
        <taxon>Marchantiophyta</taxon>
        <taxon>Marchantiopsida</taxon>
        <taxon>Marchantiidae</taxon>
        <taxon>Marchantiales</taxon>
        <taxon>Marchantiaceae</taxon>
        <taxon>Marchantia</taxon>
    </lineage>
</organism>
<accession>A0A176VJC9</accession>
<feature type="signal peptide" evidence="1">
    <location>
        <begin position="1"/>
        <end position="25"/>
    </location>
</feature>
<dbReference type="AlphaFoldDB" id="A0A176VJC9"/>